<dbReference type="PANTHER" id="PTHR48209:SF2">
    <property type="entry name" value="FI24008P1"/>
    <property type="match status" value="1"/>
</dbReference>
<accession>A0ABP1QHV7</accession>
<dbReference type="Proteomes" id="UP001642540">
    <property type="component" value="Unassembled WGS sequence"/>
</dbReference>
<evidence type="ECO:0000313" key="3">
    <source>
        <dbReference type="EMBL" id="CAL8103927.1"/>
    </source>
</evidence>
<dbReference type="PANTHER" id="PTHR48209">
    <property type="entry name" value="AGL056WP"/>
    <property type="match status" value="1"/>
</dbReference>
<feature type="compositionally biased region" description="Acidic residues" evidence="1">
    <location>
        <begin position="66"/>
        <end position="77"/>
    </location>
</feature>
<feature type="compositionally biased region" description="Polar residues" evidence="1">
    <location>
        <begin position="165"/>
        <end position="184"/>
    </location>
</feature>
<feature type="chain" id="PRO_5045119277" evidence="2">
    <location>
        <begin position="19"/>
        <end position="323"/>
    </location>
</feature>
<evidence type="ECO:0000256" key="2">
    <source>
        <dbReference type="SAM" id="SignalP"/>
    </source>
</evidence>
<feature type="region of interest" description="Disordered" evidence="1">
    <location>
        <begin position="29"/>
        <end position="184"/>
    </location>
</feature>
<name>A0ABP1QHV7_9HEXA</name>
<comment type="caution">
    <text evidence="3">The sequence shown here is derived from an EMBL/GenBank/DDBJ whole genome shotgun (WGS) entry which is preliminary data.</text>
</comment>
<gene>
    <name evidence="3" type="ORF">ODALV1_LOCUS11598</name>
</gene>
<protein>
    <submittedName>
        <fullName evidence="3">Uncharacterized protein</fullName>
    </submittedName>
</protein>
<feature type="compositionally biased region" description="Polar residues" evidence="1">
    <location>
        <begin position="90"/>
        <end position="108"/>
    </location>
</feature>
<keyword evidence="2" id="KW-0732">Signal</keyword>
<evidence type="ECO:0000313" key="4">
    <source>
        <dbReference type="Proteomes" id="UP001642540"/>
    </source>
</evidence>
<reference evidence="3 4" key="1">
    <citation type="submission" date="2024-08" db="EMBL/GenBank/DDBJ databases">
        <authorList>
            <person name="Cucini C."/>
            <person name="Frati F."/>
        </authorList>
    </citation>
    <scope>NUCLEOTIDE SEQUENCE [LARGE SCALE GENOMIC DNA]</scope>
</reference>
<feature type="compositionally biased region" description="Acidic residues" evidence="1">
    <location>
        <begin position="130"/>
        <end position="159"/>
    </location>
</feature>
<feature type="compositionally biased region" description="Acidic residues" evidence="1">
    <location>
        <begin position="37"/>
        <end position="56"/>
    </location>
</feature>
<sequence>MKLAALILLLAIIGKISAHPVRIGYYRAAPPQQISSDEMDDEVADDDDDAEADVSDENNFQAHDIQDDDDDDDDEQEPPPNFSKLFPLASPNQPGYNYPLSSMMSEIGTQAWRVPKKPQNRGRNELRMESEEDDEQADDDDDDDDDSDEEDEEAEDDIPDWQALFPNQSEQGNGPPSDVIDSSSQPEIGAFRSTLPRSRVVYVPASQLQQGRAVYASPSYHQRQPQYPRRQYQGQQYIVRNPSPPRAPMAYSYIQAPAYGSRQPVSMRRRPQTVMMMASPSRRPQAQRQQQYYAYMPVRRNMNTYNPYVARMRRNGVPRISYN</sequence>
<evidence type="ECO:0000256" key="1">
    <source>
        <dbReference type="SAM" id="MobiDB-lite"/>
    </source>
</evidence>
<dbReference type="EMBL" id="CAXLJM020000035">
    <property type="protein sequence ID" value="CAL8103927.1"/>
    <property type="molecule type" value="Genomic_DNA"/>
</dbReference>
<keyword evidence="4" id="KW-1185">Reference proteome</keyword>
<organism evidence="3 4">
    <name type="scientific">Orchesella dallaii</name>
    <dbReference type="NCBI Taxonomy" id="48710"/>
    <lineage>
        <taxon>Eukaryota</taxon>
        <taxon>Metazoa</taxon>
        <taxon>Ecdysozoa</taxon>
        <taxon>Arthropoda</taxon>
        <taxon>Hexapoda</taxon>
        <taxon>Collembola</taxon>
        <taxon>Entomobryomorpha</taxon>
        <taxon>Entomobryoidea</taxon>
        <taxon>Orchesellidae</taxon>
        <taxon>Orchesellinae</taxon>
        <taxon>Orchesella</taxon>
    </lineage>
</organism>
<feature type="signal peptide" evidence="2">
    <location>
        <begin position="1"/>
        <end position="18"/>
    </location>
</feature>
<proteinExistence type="predicted"/>